<dbReference type="PANTHER" id="PTHR45138:SF9">
    <property type="entry name" value="DIGUANYLATE CYCLASE DGCM-RELATED"/>
    <property type="match status" value="1"/>
</dbReference>
<dbReference type="InterPro" id="IPR000160">
    <property type="entry name" value="GGDEF_dom"/>
</dbReference>
<dbReference type="SUPFAM" id="SSF55781">
    <property type="entry name" value="GAF domain-like"/>
    <property type="match status" value="2"/>
</dbReference>
<dbReference type="InterPro" id="IPR043128">
    <property type="entry name" value="Rev_trsase/Diguanyl_cyclase"/>
</dbReference>
<dbReference type="PROSITE" id="PS50005">
    <property type="entry name" value="TPR"/>
    <property type="match status" value="2"/>
</dbReference>
<sequence>MIDMKGEELILLIDSMITTNILSRKMDDWGISVDFNSINLKKSFYAQLDDFTRYQYHKKASRILEEKFSAENRENRDELIYHMTNSGRCDEAIDYLIIASEEVAKKGLIKQAIQFLQQGYGYFPNNNVCSKKTDICLKLGDLYYKVDESDKALEYYSAAMRNAEKMEDKMRLADSHIKMVKLFYRLNDVRASLEHSIMAKRLIREIGYRKGMLELILALSQLMIYRRKYNSYMRIIETVLRSIDENDKYYWAMLKAVCGRILAKKNHFDEALKCLEESIEVLESLEEYEGLIHALNTIGTIYSDYYYDIEKATECFEKNLSICQRTNNLSFMAFSYNNLAEMHREKDKFKESLEYYSKALEMTSKNHNKYLEVMIYMNQALVYMELEDYKKCLKYMEKTRVMLDNSKDLGEAAQYYNIYKAIFFYNIGYFQKSIAYAQKSVDMCISWGTEADAEALYIINLCNAKLYKGYDYEKLSGFTKELFNNRKYKLGRKACHSFAELFAEEGKFDETKAFLALSDEYSKVISTRHLESEHEYLSAIVCSENERRDKLQIITASGKTIESNEIKWKVYKSLGLELYDQGEYYEALKSFITSMNALRMLVEGVPDEYKVKFLLSHRRYIVKEKLLNLAQKITGKEGILYGTPLLSGEIKDMKKRIEEYFDYRKFKDIIQKDNGDSINKSIDLDKGILGKFLADLLDRINNLGLNAEENIDILIEMLMDLTQAKNAFLAIIDDDNNIKMLSSRIKSENSAFYKYTMDQARQKNESIIITDAFDYKNKTKDNIIPKDICAVFCIPVTWARHDEDSVKDRRKYKETNQISGYIYLDTDTIINNFTQETCKLCEAVSKILHVLIENYNLKMISGIDKLTKLYTRKYFEMVLQNEIYINSSIEGEFSLIMMDIDKFKQVNDRFGHQRGDEILQKVAAIVLDNVRKSDICARYGGEEFIILLPRTGSEGAYRLAEKIRRKVEKSKLLGYHKNVTISLGIATYPTHSSWMRDLIDKADQALYHSKENGRNKSTVFDINMIRTVKRVDKLAGIISGNMVEDQRNIETMIEMLELQRNDKLSLEEKLNEFLGKIVELSEADMGYIFILDENKKTIKEIFRKNINKKNADSIPYNDQILQKTIDSMSGEYFIDWTGNAPIDPVTGMPNWQSKMLIPIIHGDRLYGVLYLSVELRNKEFDANIYNYGTRLCEIITPIFYSEKMDR</sequence>
<gene>
    <name evidence="2" type="ORF">SDC9_73124</name>
</gene>
<dbReference type="InterPro" id="IPR011990">
    <property type="entry name" value="TPR-like_helical_dom_sf"/>
</dbReference>
<dbReference type="Pfam" id="PF00990">
    <property type="entry name" value="GGDEF"/>
    <property type="match status" value="1"/>
</dbReference>
<protein>
    <recommendedName>
        <fullName evidence="1">GGDEF domain-containing protein</fullName>
    </recommendedName>
</protein>
<dbReference type="SMART" id="SM00028">
    <property type="entry name" value="TPR"/>
    <property type="match status" value="5"/>
</dbReference>
<dbReference type="InterPro" id="IPR019734">
    <property type="entry name" value="TPR_rpt"/>
</dbReference>
<dbReference type="Gene3D" id="3.30.70.270">
    <property type="match status" value="1"/>
</dbReference>
<name>A0A644YDP5_9ZZZZ</name>
<organism evidence="2">
    <name type="scientific">bioreactor metagenome</name>
    <dbReference type="NCBI Taxonomy" id="1076179"/>
    <lineage>
        <taxon>unclassified sequences</taxon>
        <taxon>metagenomes</taxon>
        <taxon>ecological metagenomes</taxon>
    </lineage>
</organism>
<dbReference type="NCBIfam" id="TIGR00254">
    <property type="entry name" value="GGDEF"/>
    <property type="match status" value="1"/>
</dbReference>
<dbReference type="SUPFAM" id="SSF55073">
    <property type="entry name" value="Nucleotide cyclase"/>
    <property type="match status" value="1"/>
</dbReference>
<reference evidence="2" key="1">
    <citation type="submission" date="2019-08" db="EMBL/GenBank/DDBJ databases">
        <authorList>
            <person name="Kucharzyk K."/>
            <person name="Murdoch R.W."/>
            <person name="Higgins S."/>
            <person name="Loffler F."/>
        </authorList>
    </citation>
    <scope>NUCLEOTIDE SEQUENCE</scope>
</reference>
<dbReference type="GO" id="GO:0005886">
    <property type="term" value="C:plasma membrane"/>
    <property type="evidence" value="ECO:0007669"/>
    <property type="project" value="TreeGrafter"/>
</dbReference>
<dbReference type="AlphaFoldDB" id="A0A644YDP5"/>
<evidence type="ECO:0000313" key="2">
    <source>
        <dbReference type="EMBL" id="MPM26620.1"/>
    </source>
</evidence>
<proteinExistence type="predicted"/>
<dbReference type="GO" id="GO:0052621">
    <property type="term" value="F:diguanylate cyclase activity"/>
    <property type="evidence" value="ECO:0007669"/>
    <property type="project" value="TreeGrafter"/>
</dbReference>
<dbReference type="Gene3D" id="1.25.40.10">
    <property type="entry name" value="Tetratricopeptide repeat domain"/>
    <property type="match status" value="2"/>
</dbReference>
<dbReference type="SMART" id="SM00267">
    <property type="entry name" value="GGDEF"/>
    <property type="match status" value="1"/>
</dbReference>
<dbReference type="Gene3D" id="3.30.450.40">
    <property type="match status" value="2"/>
</dbReference>
<dbReference type="PROSITE" id="PS50887">
    <property type="entry name" value="GGDEF"/>
    <property type="match status" value="1"/>
</dbReference>
<feature type="domain" description="GGDEF" evidence="1">
    <location>
        <begin position="891"/>
        <end position="1022"/>
    </location>
</feature>
<dbReference type="EMBL" id="VSSQ01004783">
    <property type="protein sequence ID" value="MPM26620.1"/>
    <property type="molecule type" value="Genomic_DNA"/>
</dbReference>
<dbReference type="FunFam" id="3.30.70.270:FF:000001">
    <property type="entry name" value="Diguanylate cyclase domain protein"/>
    <property type="match status" value="1"/>
</dbReference>
<dbReference type="InterPro" id="IPR029787">
    <property type="entry name" value="Nucleotide_cyclase"/>
</dbReference>
<dbReference type="PANTHER" id="PTHR45138">
    <property type="entry name" value="REGULATORY COMPONENTS OF SENSORY TRANSDUCTION SYSTEM"/>
    <property type="match status" value="1"/>
</dbReference>
<dbReference type="CDD" id="cd01949">
    <property type="entry name" value="GGDEF"/>
    <property type="match status" value="1"/>
</dbReference>
<dbReference type="GO" id="GO:1902201">
    <property type="term" value="P:negative regulation of bacterial-type flagellum-dependent cell motility"/>
    <property type="evidence" value="ECO:0007669"/>
    <property type="project" value="TreeGrafter"/>
</dbReference>
<accession>A0A644YDP5</accession>
<dbReference type="SUPFAM" id="SSF48452">
    <property type="entry name" value="TPR-like"/>
    <property type="match status" value="2"/>
</dbReference>
<comment type="caution">
    <text evidence="2">The sequence shown here is derived from an EMBL/GenBank/DDBJ whole genome shotgun (WGS) entry which is preliminary data.</text>
</comment>
<dbReference type="GO" id="GO:0043709">
    <property type="term" value="P:cell adhesion involved in single-species biofilm formation"/>
    <property type="evidence" value="ECO:0007669"/>
    <property type="project" value="TreeGrafter"/>
</dbReference>
<dbReference type="Pfam" id="PF13374">
    <property type="entry name" value="TPR_10"/>
    <property type="match status" value="1"/>
</dbReference>
<dbReference type="InterPro" id="IPR050469">
    <property type="entry name" value="Diguanylate_Cyclase"/>
</dbReference>
<dbReference type="InterPro" id="IPR029016">
    <property type="entry name" value="GAF-like_dom_sf"/>
</dbReference>
<evidence type="ECO:0000259" key="1">
    <source>
        <dbReference type="PROSITE" id="PS50887"/>
    </source>
</evidence>